<evidence type="ECO:0000256" key="1">
    <source>
        <dbReference type="SAM" id="SignalP"/>
    </source>
</evidence>
<proteinExistence type="predicted"/>
<dbReference type="EMBL" id="GBXM01100194">
    <property type="protein sequence ID" value="JAH08383.1"/>
    <property type="molecule type" value="Transcribed_RNA"/>
</dbReference>
<feature type="signal peptide" evidence="1">
    <location>
        <begin position="1"/>
        <end position="18"/>
    </location>
</feature>
<sequence>MPTLHRCICLMFCDSSSAQFVCLSSLDSKAVTRLYGKRDFYLLFLSNFRNQES</sequence>
<protein>
    <submittedName>
        <fullName evidence="2">Uncharacterized protein</fullName>
    </submittedName>
</protein>
<reference evidence="2" key="1">
    <citation type="submission" date="2014-11" db="EMBL/GenBank/DDBJ databases">
        <authorList>
            <person name="Amaro Gonzalez C."/>
        </authorList>
    </citation>
    <scope>NUCLEOTIDE SEQUENCE</scope>
</reference>
<keyword evidence="1" id="KW-0732">Signal</keyword>
<name>A0A0E9PWZ8_ANGAN</name>
<dbReference type="AlphaFoldDB" id="A0A0E9PWZ8"/>
<accession>A0A0E9PWZ8</accession>
<evidence type="ECO:0000313" key="2">
    <source>
        <dbReference type="EMBL" id="JAH08383.1"/>
    </source>
</evidence>
<reference evidence="2" key="2">
    <citation type="journal article" date="2015" name="Fish Shellfish Immunol.">
        <title>Early steps in the European eel (Anguilla anguilla)-Vibrio vulnificus interaction in the gills: Role of the RtxA13 toxin.</title>
        <authorList>
            <person name="Callol A."/>
            <person name="Pajuelo D."/>
            <person name="Ebbesson L."/>
            <person name="Teles M."/>
            <person name="MacKenzie S."/>
            <person name="Amaro C."/>
        </authorList>
    </citation>
    <scope>NUCLEOTIDE SEQUENCE</scope>
</reference>
<feature type="chain" id="PRO_5002431107" evidence="1">
    <location>
        <begin position="19"/>
        <end position="53"/>
    </location>
</feature>
<organism evidence="2">
    <name type="scientific">Anguilla anguilla</name>
    <name type="common">European freshwater eel</name>
    <name type="synonym">Muraena anguilla</name>
    <dbReference type="NCBI Taxonomy" id="7936"/>
    <lineage>
        <taxon>Eukaryota</taxon>
        <taxon>Metazoa</taxon>
        <taxon>Chordata</taxon>
        <taxon>Craniata</taxon>
        <taxon>Vertebrata</taxon>
        <taxon>Euteleostomi</taxon>
        <taxon>Actinopterygii</taxon>
        <taxon>Neopterygii</taxon>
        <taxon>Teleostei</taxon>
        <taxon>Anguilliformes</taxon>
        <taxon>Anguillidae</taxon>
        <taxon>Anguilla</taxon>
    </lineage>
</organism>